<dbReference type="EMBL" id="NQJD01000038">
    <property type="protein sequence ID" value="TAA74137.1"/>
    <property type="molecule type" value="Genomic_DNA"/>
</dbReference>
<dbReference type="Pfam" id="PF03432">
    <property type="entry name" value="Relaxase"/>
    <property type="match status" value="1"/>
</dbReference>
<accession>A0A521FZD5</accession>
<feature type="region of interest" description="Disordered" evidence="1">
    <location>
        <begin position="253"/>
        <end position="287"/>
    </location>
</feature>
<sequence length="302" mass="35912">MSRKEPSFAQLSNYIFKGADNKYTYTRNLYERDTESITREFEKNFKHLKRQKNSNAIYHEIISISKASIDTEKQKEKLLEIAGEYAEIRAKNCLVFGSLHEAGNNFHFHLMISSNGIEQNRNHYLSKKQFDEIKKGLERYVLEKYPELDQKRVMNQERKIEAVSQKEFELKKRTGEITKKESIQYRLTQIFNRSSTKEIFFTNLEKDKIQIYIRGNTVGFIDLSDDKQRKYRLKKLGLSEEFNKMSEVLAREVPHCQEPASKTFSRQEKQEQKKEEARPTKEQEALDELKKIRDSKIKIKKM</sequence>
<reference evidence="3" key="1">
    <citation type="submission" date="2017-07" db="EMBL/GenBank/DDBJ databases">
        <title>The cable genome - Insights into the physiology and evolution of filamentous bacteria capable of sulfide oxidation via long distance electron transfer.</title>
        <authorList>
            <person name="Thorup C."/>
            <person name="Bjerg J.T."/>
            <person name="Schreiber L."/>
            <person name="Nielsen L.P."/>
            <person name="Kjeldsen K.U."/>
            <person name="Boesen T."/>
            <person name="Boggild A."/>
            <person name="Meysman F."/>
            <person name="Geelhoed J."/>
            <person name="Schramm A."/>
        </authorList>
    </citation>
    <scope>NUCLEOTIDE SEQUENCE [LARGE SCALE GENOMIC DNA]</scope>
    <source>
        <strain evidence="3">GS</strain>
    </source>
</reference>
<feature type="compositionally biased region" description="Basic and acidic residues" evidence="1">
    <location>
        <begin position="265"/>
        <end position="287"/>
    </location>
</feature>
<evidence type="ECO:0000313" key="4">
    <source>
        <dbReference type="Proteomes" id="UP000316238"/>
    </source>
</evidence>
<evidence type="ECO:0000313" key="3">
    <source>
        <dbReference type="EMBL" id="TAA74137.1"/>
    </source>
</evidence>
<evidence type="ECO:0000256" key="1">
    <source>
        <dbReference type="SAM" id="MobiDB-lite"/>
    </source>
</evidence>
<organism evidence="3 4">
    <name type="scientific">Candidatus Electronema aureum</name>
    <dbReference type="NCBI Taxonomy" id="2005002"/>
    <lineage>
        <taxon>Bacteria</taxon>
        <taxon>Pseudomonadati</taxon>
        <taxon>Thermodesulfobacteriota</taxon>
        <taxon>Desulfobulbia</taxon>
        <taxon>Desulfobulbales</taxon>
        <taxon>Desulfobulbaceae</taxon>
        <taxon>Candidatus Electronema</taxon>
    </lineage>
</organism>
<dbReference type="Proteomes" id="UP000316238">
    <property type="component" value="Unassembled WGS sequence"/>
</dbReference>
<name>A0A521FZD5_9BACT</name>
<dbReference type="InterPro" id="IPR005094">
    <property type="entry name" value="Endonuclease_MobA/VirD2"/>
</dbReference>
<comment type="caution">
    <text evidence="3">The sequence shown here is derived from an EMBL/GenBank/DDBJ whole genome shotgun (WGS) entry which is preliminary data.</text>
</comment>
<dbReference type="AlphaFoldDB" id="A0A521FZD5"/>
<keyword evidence="4" id="KW-1185">Reference proteome</keyword>
<evidence type="ECO:0000259" key="2">
    <source>
        <dbReference type="Pfam" id="PF03432"/>
    </source>
</evidence>
<gene>
    <name evidence="3" type="ORF">CDV28_13811</name>
</gene>
<protein>
    <recommendedName>
        <fullName evidence="2">MobA/VirD2-like nuclease domain-containing protein</fullName>
    </recommendedName>
</protein>
<proteinExistence type="predicted"/>
<feature type="domain" description="MobA/VirD2-like nuclease" evidence="2">
    <location>
        <begin position="14"/>
        <end position="138"/>
    </location>
</feature>